<name>A0AC35FJ31_9BILA</name>
<organism evidence="1 2">
    <name type="scientific">Panagrolaimus sp. PS1159</name>
    <dbReference type="NCBI Taxonomy" id="55785"/>
    <lineage>
        <taxon>Eukaryota</taxon>
        <taxon>Metazoa</taxon>
        <taxon>Ecdysozoa</taxon>
        <taxon>Nematoda</taxon>
        <taxon>Chromadorea</taxon>
        <taxon>Rhabditida</taxon>
        <taxon>Tylenchina</taxon>
        <taxon>Panagrolaimomorpha</taxon>
        <taxon>Panagrolaimoidea</taxon>
        <taxon>Panagrolaimidae</taxon>
        <taxon>Panagrolaimus</taxon>
    </lineage>
</organism>
<accession>A0AC35FJ31</accession>
<evidence type="ECO:0000313" key="2">
    <source>
        <dbReference type="WBParaSite" id="PS1159_v2.g17482.t1"/>
    </source>
</evidence>
<sequence>MTKAIGATSKEASYLYHEIIDRALESEYSVLAFINEKCIGCYIRTKGSKIKVVFDEIERDYGFFIPECNKLLKIDILFIDPDYKGKEIETKMLQKTVEIAKENKCDYLMSVANRKELFHIFYTNGFKCVREIHFNSFLDCGQRIFRRRMTDESETLNLMFLKINESMPDPKMQS</sequence>
<reference evidence="2" key="1">
    <citation type="submission" date="2022-11" db="UniProtKB">
        <authorList>
            <consortium name="WormBaseParasite"/>
        </authorList>
    </citation>
    <scope>IDENTIFICATION</scope>
</reference>
<evidence type="ECO:0000313" key="1">
    <source>
        <dbReference type="Proteomes" id="UP000887580"/>
    </source>
</evidence>
<dbReference type="WBParaSite" id="PS1159_v2.g17482.t1">
    <property type="protein sequence ID" value="PS1159_v2.g17482.t1"/>
    <property type="gene ID" value="PS1159_v2.g17482"/>
</dbReference>
<proteinExistence type="predicted"/>
<protein>
    <submittedName>
        <fullName evidence="2">N-acetyltransferase domain-containing protein</fullName>
    </submittedName>
</protein>
<dbReference type="Proteomes" id="UP000887580">
    <property type="component" value="Unplaced"/>
</dbReference>